<dbReference type="EMBL" id="JBJQND010000002">
    <property type="protein sequence ID" value="KAL3885418.1"/>
    <property type="molecule type" value="Genomic_DNA"/>
</dbReference>
<evidence type="ECO:0000256" key="4">
    <source>
        <dbReference type="ARBA" id="ARBA00022807"/>
    </source>
</evidence>
<keyword evidence="7" id="KW-0472">Membrane</keyword>
<evidence type="ECO:0000256" key="7">
    <source>
        <dbReference type="SAM" id="Phobius"/>
    </source>
</evidence>
<keyword evidence="7" id="KW-1133">Transmembrane helix</keyword>
<dbReference type="PANTHER" id="PTHR10183:SF379">
    <property type="entry name" value="CALPAIN-5"/>
    <property type="match status" value="1"/>
</dbReference>
<feature type="active site" evidence="5 6">
    <location>
        <position position="279"/>
    </location>
</feature>
<evidence type="ECO:0000256" key="1">
    <source>
        <dbReference type="ARBA" id="ARBA00007623"/>
    </source>
</evidence>
<evidence type="ECO:0000313" key="9">
    <source>
        <dbReference type="EMBL" id="KAL3885418.1"/>
    </source>
</evidence>
<accession>A0ABD3XKF0</accession>
<feature type="transmembrane region" description="Helical" evidence="7">
    <location>
        <begin position="345"/>
        <end position="366"/>
    </location>
</feature>
<dbReference type="SMART" id="SM00230">
    <property type="entry name" value="CysPc"/>
    <property type="match status" value="1"/>
</dbReference>
<keyword evidence="4 6" id="KW-0788">Thiol protease</keyword>
<sequence>MPTAFKGQKYSTIKNDCLKKGILFEDPEFPASTKSLFYSKVDSEVEWKRPRELCKVPKLVVEGVTSDDLNQGELGNCWFVTACASLAQEKVLFQTVVPNIKEQEWNEKSDKPTYAGIFHFQFWRFGQWIDVVIDDRLPTKNDKLIFCHSKARNEFWSALLEKAYAKLYGDYESLRTGRTADALVDFTGGVAETLQLSKLSLNEPDAKVSFFRKLRDALDNRALLTCNIDCAREQIGTVANQGLIKGHGYTVNKVLNIQVDKSLQGAVGSGELMMIRLSNPWGTKEWTGPWSDGAPEWQKVNQSEWQKLGLKFEREGEFWYVLIRVTWIFYFYLVSIFHFHILMSILVVLQFSCIIKTFFGTFTLILST</sequence>
<feature type="domain" description="Calpain catalytic" evidence="8">
    <location>
        <begin position="23"/>
        <end position="338"/>
    </location>
</feature>
<keyword evidence="3 6" id="KW-0378">Hydrolase</keyword>
<dbReference type="Pfam" id="PF00648">
    <property type="entry name" value="Peptidase_C2"/>
    <property type="match status" value="1"/>
</dbReference>
<comment type="caution">
    <text evidence="9">The sequence shown here is derived from an EMBL/GenBank/DDBJ whole genome shotgun (WGS) entry which is preliminary data.</text>
</comment>
<dbReference type="InterPro" id="IPR022684">
    <property type="entry name" value="Calpain_cysteine_protease"/>
</dbReference>
<dbReference type="PROSITE" id="PS50203">
    <property type="entry name" value="CALPAIN_CAT"/>
    <property type="match status" value="1"/>
</dbReference>
<evidence type="ECO:0000259" key="8">
    <source>
        <dbReference type="PROSITE" id="PS50203"/>
    </source>
</evidence>
<comment type="similarity">
    <text evidence="1">Belongs to the peptidase C2 family.</text>
</comment>
<evidence type="ECO:0000256" key="5">
    <source>
        <dbReference type="PIRSR" id="PIRSR622684-1"/>
    </source>
</evidence>
<gene>
    <name evidence="9" type="ORF">ACJMK2_025481</name>
</gene>
<evidence type="ECO:0000256" key="3">
    <source>
        <dbReference type="ARBA" id="ARBA00022801"/>
    </source>
</evidence>
<feature type="active site" evidence="5 6">
    <location>
        <position position="247"/>
    </location>
</feature>
<dbReference type="PRINTS" id="PR00704">
    <property type="entry name" value="CALPAIN"/>
</dbReference>
<organism evidence="9 10">
    <name type="scientific">Sinanodonta woodiana</name>
    <name type="common">Chinese pond mussel</name>
    <name type="synonym">Anodonta woodiana</name>
    <dbReference type="NCBI Taxonomy" id="1069815"/>
    <lineage>
        <taxon>Eukaryota</taxon>
        <taxon>Metazoa</taxon>
        <taxon>Spiralia</taxon>
        <taxon>Lophotrochozoa</taxon>
        <taxon>Mollusca</taxon>
        <taxon>Bivalvia</taxon>
        <taxon>Autobranchia</taxon>
        <taxon>Heteroconchia</taxon>
        <taxon>Palaeoheterodonta</taxon>
        <taxon>Unionida</taxon>
        <taxon>Unionoidea</taxon>
        <taxon>Unionidae</taxon>
        <taxon>Unioninae</taxon>
        <taxon>Sinanodonta</taxon>
    </lineage>
</organism>
<evidence type="ECO:0000313" key="10">
    <source>
        <dbReference type="Proteomes" id="UP001634394"/>
    </source>
</evidence>
<feature type="transmembrane region" description="Helical" evidence="7">
    <location>
        <begin position="318"/>
        <end position="339"/>
    </location>
</feature>
<proteinExistence type="inferred from homology"/>
<dbReference type="GO" id="GO:0006508">
    <property type="term" value="P:proteolysis"/>
    <property type="evidence" value="ECO:0007669"/>
    <property type="project" value="UniProtKB-KW"/>
</dbReference>
<dbReference type="InterPro" id="IPR000169">
    <property type="entry name" value="Pept_cys_AS"/>
</dbReference>
<feature type="active site" evidence="5 6">
    <location>
        <position position="77"/>
    </location>
</feature>
<protein>
    <recommendedName>
        <fullName evidence="8">Calpain catalytic domain-containing protein</fullName>
    </recommendedName>
</protein>
<dbReference type="Gene3D" id="3.90.70.10">
    <property type="entry name" value="Cysteine proteinases"/>
    <property type="match status" value="1"/>
</dbReference>
<dbReference type="PROSITE" id="PS00139">
    <property type="entry name" value="THIOL_PROTEASE_CYS"/>
    <property type="match status" value="1"/>
</dbReference>
<dbReference type="InterPro" id="IPR038765">
    <property type="entry name" value="Papain-like_cys_pep_sf"/>
</dbReference>
<dbReference type="InterPro" id="IPR001300">
    <property type="entry name" value="Peptidase_C2_calpain_cat"/>
</dbReference>
<dbReference type="Proteomes" id="UP001634394">
    <property type="component" value="Unassembled WGS sequence"/>
</dbReference>
<dbReference type="SUPFAM" id="SSF54001">
    <property type="entry name" value="Cysteine proteinases"/>
    <property type="match status" value="1"/>
</dbReference>
<evidence type="ECO:0000256" key="2">
    <source>
        <dbReference type="ARBA" id="ARBA00022670"/>
    </source>
</evidence>
<keyword evidence="7" id="KW-0812">Transmembrane</keyword>
<keyword evidence="2 6" id="KW-0645">Protease</keyword>
<dbReference type="PANTHER" id="PTHR10183">
    <property type="entry name" value="CALPAIN"/>
    <property type="match status" value="1"/>
</dbReference>
<dbReference type="CDD" id="cd00044">
    <property type="entry name" value="CysPc"/>
    <property type="match status" value="1"/>
</dbReference>
<reference evidence="9 10" key="1">
    <citation type="submission" date="2024-11" db="EMBL/GenBank/DDBJ databases">
        <title>Chromosome-level genome assembly of the freshwater bivalve Anodonta woodiana.</title>
        <authorList>
            <person name="Chen X."/>
        </authorList>
    </citation>
    <scope>NUCLEOTIDE SEQUENCE [LARGE SCALE GENOMIC DNA]</scope>
    <source>
        <strain evidence="9">MN2024</strain>
        <tissue evidence="9">Gills</tissue>
    </source>
</reference>
<dbReference type="AlphaFoldDB" id="A0ABD3XKF0"/>
<keyword evidence="10" id="KW-1185">Reference proteome</keyword>
<dbReference type="GO" id="GO:0008234">
    <property type="term" value="F:cysteine-type peptidase activity"/>
    <property type="evidence" value="ECO:0007669"/>
    <property type="project" value="UniProtKB-UniRule"/>
</dbReference>
<name>A0ABD3XKF0_SINWO</name>
<evidence type="ECO:0000256" key="6">
    <source>
        <dbReference type="PROSITE-ProRule" id="PRU00239"/>
    </source>
</evidence>